<dbReference type="GO" id="GO:0003824">
    <property type="term" value="F:catalytic activity"/>
    <property type="evidence" value="ECO:0007669"/>
    <property type="project" value="InterPro"/>
</dbReference>
<evidence type="ECO:0000313" key="3">
    <source>
        <dbReference type="Proteomes" id="UP000039865"/>
    </source>
</evidence>
<dbReference type="Proteomes" id="UP000039865">
    <property type="component" value="Unassembled WGS sequence"/>
</dbReference>
<dbReference type="InterPro" id="IPR023631">
    <property type="entry name" value="Amidase_dom"/>
</dbReference>
<organism evidence="2 3">
    <name type="scientific">Stylonychia lemnae</name>
    <name type="common">Ciliate</name>
    <dbReference type="NCBI Taxonomy" id="5949"/>
    <lineage>
        <taxon>Eukaryota</taxon>
        <taxon>Sar</taxon>
        <taxon>Alveolata</taxon>
        <taxon>Ciliophora</taxon>
        <taxon>Intramacronucleata</taxon>
        <taxon>Spirotrichea</taxon>
        <taxon>Stichotrichia</taxon>
        <taxon>Sporadotrichida</taxon>
        <taxon>Oxytrichidae</taxon>
        <taxon>Stylonychinae</taxon>
        <taxon>Stylonychia</taxon>
    </lineage>
</organism>
<dbReference type="InterPro" id="IPR036928">
    <property type="entry name" value="AS_sf"/>
</dbReference>
<gene>
    <name evidence="2" type="primary">Contig7773.g8284</name>
    <name evidence="2" type="ORF">STYLEM_11996</name>
</gene>
<evidence type="ECO:0000259" key="1">
    <source>
        <dbReference type="Pfam" id="PF01425"/>
    </source>
</evidence>
<sequence>MLVSKLQNLGALIAGKTNMNEMGYGTSGRNYYHNDMPNHKHSDYSAIEGGAALVSNESVDVAIGTDTLGVSRIAAASNQIVCYKPTINRYPNDYGFKMSQSMSTVTLQTRSMEDLIFIDDVIQGKNNEKVMNLSEIKLGIIQDYMQEDLDPVVNQKFNSFIKTLELNGVNFIRNDGICNLLTLLRASGTILQYEYFRGLQDYIDKNSLDKTIEQLIDKSQTAQTRHYLFKLKDNRMSELRYKQALFIQRAELIEKMQEYFMRNNLDAIIYPTMVCKPFKLKGIQEEFGYKINHNERQVSQLGISLRNTRLSSLANMPSISIPIKSGIQDIDFEKNVNFELASLTWNDRKLLRIGQALEKDINTTQ</sequence>
<reference evidence="2 3" key="1">
    <citation type="submission" date="2014-06" db="EMBL/GenBank/DDBJ databases">
        <authorList>
            <person name="Swart Estienne"/>
        </authorList>
    </citation>
    <scope>NUCLEOTIDE SEQUENCE [LARGE SCALE GENOMIC DNA]</scope>
    <source>
        <strain evidence="2 3">130c</strain>
    </source>
</reference>
<dbReference type="OrthoDB" id="421993at2759"/>
<dbReference type="InParanoid" id="A0A078AL84"/>
<evidence type="ECO:0000313" key="2">
    <source>
        <dbReference type="EMBL" id="CDW82959.1"/>
    </source>
</evidence>
<dbReference type="PANTHER" id="PTHR11895:SF67">
    <property type="entry name" value="AMIDASE DOMAIN-CONTAINING PROTEIN"/>
    <property type="match status" value="1"/>
</dbReference>
<accession>A0A078AL84</accession>
<dbReference type="Gene3D" id="3.90.1300.10">
    <property type="entry name" value="Amidase signature (AS) domain"/>
    <property type="match status" value="1"/>
</dbReference>
<dbReference type="SUPFAM" id="SSF75304">
    <property type="entry name" value="Amidase signature (AS) enzymes"/>
    <property type="match status" value="1"/>
</dbReference>
<dbReference type="AlphaFoldDB" id="A0A078AL84"/>
<keyword evidence="3" id="KW-1185">Reference proteome</keyword>
<dbReference type="PANTHER" id="PTHR11895">
    <property type="entry name" value="TRANSAMIDASE"/>
    <property type="match status" value="1"/>
</dbReference>
<dbReference type="EMBL" id="CCKQ01011395">
    <property type="protein sequence ID" value="CDW82959.1"/>
    <property type="molecule type" value="Genomic_DNA"/>
</dbReference>
<feature type="domain" description="Amidase" evidence="1">
    <location>
        <begin position="2"/>
        <end position="347"/>
    </location>
</feature>
<protein>
    <recommendedName>
        <fullName evidence="1">Amidase domain-containing protein</fullName>
    </recommendedName>
</protein>
<dbReference type="Pfam" id="PF01425">
    <property type="entry name" value="Amidase"/>
    <property type="match status" value="1"/>
</dbReference>
<dbReference type="InterPro" id="IPR000120">
    <property type="entry name" value="Amidase"/>
</dbReference>
<name>A0A078AL84_STYLE</name>
<proteinExistence type="predicted"/>